<name>L0AWQ9_THEEQ</name>
<dbReference type="Proteomes" id="UP000031512">
    <property type="component" value="Chromosome 1"/>
</dbReference>
<keyword evidence="1" id="KW-0732">Signal</keyword>
<proteinExistence type="predicted"/>
<evidence type="ECO:0000313" key="2">
    <source>
        <dbReference type="EMBL" id="AFZ80027.1"/>
    </source>
</evidence>
<sequence>MKIVTLIVASIIALGESKIHKSPPYKNWTTIAKKSFERGKLLYDSIYIALETHEKECRIIHSYINGDEYKDEDQKTDVLEGGSNRSKFPCIKSVSGSDLEPFDIDINPLAIPNHHKRIYLEGSCLDYILNELNTLDLSKCDAKGDSSRSLIALAKTKCHFIRAARAFPTVEQGCVLNPKEAHSIDYPFLSLRDENENDNPCGKDYYGDECEELKREIVGTCTNKNVMSETAFQMYHAELNHIGPFLVHKEKFTDDICFYLQSGEWNRRTEENINRLADSAMSIMEFHKTMETQLDKLKIQQIEQMEKAEE</sequence>
<evidence type="ECO:0008006" key="4">
    <source>
        <dbReference type="Google" id="ProtNLM"/>
    </source>
</evidence>
<dbReference type="KEGG" id="beq:BEWA_028770"/>
<accession>L0AWQ9</accession>
<dbReference type="OrthoDB" id="377549at2759"/>
<reference evidence="2 3" key="1">
    <citation type="journal article" date="2012" name="BMC Genomics">
        <title>Comparative genomic analysis and phylogenetic position of Theileria equi.</title>
        <authorList>
            <person name="Kappmeyer L.S."/>
            <person name="Thiagarajan M."/>
            <person name="Herndon D.R."/>
            <person name="Ramsay J.D."/>
            <person name="Caler E."/>
            <person name="Djikeng A."/>
            <person name="Gillespie J.J."/>
            <person name="Lau A.O."/>
            <person name="Roalson E.H."/>
            <person name="Silva J.C."/>
            <person name="Silva M.G."/>
            <person name="Suarez C.E."/>
            <person name="Ueti M.W."/>
            <person name="Nene V.M."/>
            <person name="Mealey R.H."/>
            <person name="Knowles D.P."/>
            <person name="Brayton K.A."/>
        </authorList>
    </citation>
    <scope>NUCLEOTIDE SEQUENCE [LARGE SCALE GENOMIC DNA]</scope>
    <source>
        <strain evidence="2 3">WA</strain>
    </source>
</reference>
<protein>
    <recommendedName>
        <fullName evidence="4">Signal peptide containing protein</fullName>
    </recommendedName>
</protein>
<dbReference type="EMBL" id="CP001669">
    <property type="protein sequence ID" value="AFZ80027.1"/>
    <property type="molecule type" value="Genomic_DNA"/>
</dbReference>
<evidence type="ECO:0000313" key="3">
    <source>
        <dbReference type="Proteomes" id="UP000031512"/>
    </source>
</evidence>
<dbReference type="eggNOG" id="ENOG502QR0N">
    <property type="taxonomic scope" value="Eukaryota"/>
</dbReference>
<dbReference type="GeneID" id="15807124"/>
<evidence type="ECO:0000256" key="1">
    <source>
        <dbReference type="SAM" id="SignalP"/>
    </source>
</evidence>
<feature type="signal peptide" evidence="1">
    <location>
        <begin position="1"/>
        <end position="17"/>
    </location>
</feature>
<keyword evidence="3" id="KW-1185">Reference proteome</keyword>
<dbReference type="AlphaFoldDB" id="L0AWQ9"/>
<gene>
    <name evidence="2" type="ORF">BEWA_028770</name>
</gene>
<organism evidence="2 3">
    <name type="scientific">Theileria equi strain WA</name>
    <dbReference type="NCBI Taxonomy" id="1537102"/>
    <lineage>
        <taxon>Eukaryota</taxon>
        <taxon>Sar</taxon>
        <taxon>Alveolata</taxon>
        <taxon>Apicomplexa</taxon>
        <taxon>Aconoidasida</taxon>
        <taxon>Piroplasmida</taxon>
        <taxon>Theileriidae</taxon>
        <taxon>Theileria</taxon>
    </lineage>
</organism>
<dbReference type="VEuPathDB" id="PiroplasmaDB:BEWA_028770"/>
<feature type="chain" id="PRO_5003939843" description="Signal peptide containing protein" evidence="1">
    <location>
        <begin position="18"/>
        <end position="310"/>
    </location>
</feature>
<dbReference type="RefSeq" id="XP_004829693.1">
    <property type="nucleotide sequence ID" value="XM_004829636.1"/>
</dbReference>